<dbReference type="Proteomes" id="UP000187406">
    <property type="component" value="Unassembled WGS sequence"/>
</dbReference>
<dbReference type="AlphaFoldDB" id="A0A1Q3BYV3"/>
<proteinExistence type="predicted"/>
<dbReference type="InterPro" id="IPR026961">
    <property type="entry name" value="PGG_dom"/>
</dbReference>
<dbReference type="EMBL" id="BDDD01001085">
    <property type="protein sequence ID" value="GAV73196.1"/>
    <property type="molecule type" value="Genomic_DNA"/>
</dbReference>
<evidence type="ECO:0000259" key="2">
    <source>
        <dbReference type="Pfam" id="PF13962"/>
    </source>
</evidence>
<keyword evidence="4" id="KW-1185">Reference proteome</keyword>
<accession>A0A1Q3BYV3</accession>
<feature type="domain" description="PGG" evidence="2">
    <location>
        <begin position="181"/>
        <end position="294"/>
    </location>
</feature>
<organism evidence="3 4">
    <name type="scientific">Cephalotus follicularis</name>
    <name type="common">Albany pitcher plant</name>
    <dbReference type="NCBI Taxonomy" id="3775"/>
    <lineage>
        <taxon>Eukaryota</taxon>
        <taxon>Viridiplantae</taxon>
        <taxon>Streptophyta</taxon>
        <taxon>Embryophyta</taxon>
        <taxon>Tracheophyta</taxon>
        <taxon>Spermatophyta</taxon>
        <taxon>Magnoliopsida</taxon>
        <taxon>eudicotyledons</taxon>
        <taxon>Gunneridae</taxon>
        <taxon>Pentapetalae</taxon>
        <taxon>rosids</taxon>
        <taxon>fabids</taxon>
        <taxon>Oxalidales</taxon>
        <taxon>Cephalotaceae</taxon>
        <taxon>Cephalotus</taxon>
    </lineage>
</organism>
<gene>
    <name evidence="3" type="ORF">CFOL_v3_16682</name>
</gene>
<name>A0A1Q3BYV3_CEPFO</name>
<evidence type="ECO:0000313" key="4">
    <source>
        <dbReference type="Proteomes" id="UP000187406"/>
    </source>
</evidence>
<evidence type="ECO:0000313" key="3">
    <source>
        <dbReference type="EMBL" id="GAV73196.1"/>
    </source>
</evidence>
<sequence>GFKKIYDMKLMHTYALEVVRCMSKEISALDSNKLLYGVVLYPFFEAAKRGIVEFIVEMIKAKPDFMTVYFMNGKSVILSAVENRQEKIFSLLYGFNERKLRVVFGLDDFRNNLLHLAGLLTPSSQLDHISGAALQMQRELRWYKEVEGIVHPLYKEQLNNNGETPSQVFTRYHKDLVKEGEKWMKDTSTSCTVVGALIITVMFSAAFTVPGGNDQNTGFPIFLHKKYFKVFIISDAISLFASSTSVLMFLGILTSRYAENDFLKSLPTKLIIGLSTLFISIAAMIVAFSAALLIMLEGFSWITIPVILLASVPVTLFVLLQFPLLVEIFMSTYGPRIFDRKMK</sequence>
<feature type="non-terminal residue" evidence="3">
    <location>
        <position position="343"/>
    </location>
</feature>
<dbReference type="FunCoup" id="A0A1Q3BYV3">
    <property type="interactions" value="119"/>
</dbReference>
<protein>
    <submittedName>
        <fullName evidence="3">PGG domain-containing protein</fullName>
    </submittedName>
</protein>
<reference evidence="4" key="1">
    <citation type="submission" date="2016-04" db="EMBL/GenBank/DDBJ databases">
        <title>Cephalotus genome sequencing.</title>
        <authorList>
            <person name="Fukushima K."/>
            <person name="Hasebe M."/>
            <person name="Fang X."/>
        </authorList>
    </citation>
    <scope>NUCLEOTIDE SEQUENCE [LARGE SCALE GENOMIC DNA]</scope>
    <source>
        <strain evidence="4">cv. St1</strain>
    </source>
</reference>
<dbReference type="InParanoid" id="A0A1Q3BYV3"/>
<comment type="caution">
    <text evidence="3">The sequence shown here is derived from an EMBL/GenBank/DDBJ whole genome shotgun (WGS) entry which is preliminary data.</text>
</comment>
<feature type="transmembrane region" description="Helical" evidence="1">
    <location>
        <begin position="302"/>
        <end position="326"/>
    </location>
</feature>
<dbReference type="GO" id="GO:0016020">
    <property type="term" value="C:membrane"/>
    <property type="evidence" value="ECO:0007669"/>
    <property type="project" value="TreeGrafter"/>
</dbReference>
<keyword evidence="1" id="KW-1133">Transmembrane helix</keyword>
<dbReference type="OrthoDB" id="1652385at2759"/>
<feature type="transmembrane region" description="Helical" evidence="1">
    <location>
        <begin position="230"/>
        <end position="258"/>
    </location>
</feature>
<feature type="non-terminal residue" evidence="3">
    <location>
        <position position="1"/>
    </location>
</feature>
<dbReference type="STRING" id="3775.A0A1Q3BYV3"/>
<keyword evidence="1" id="KW-0812">Transmembrane</keyword>
<dbReference type="PANTHER" id="PTHR24177:SF329">
    <property type="entry name" value="ANKYRIN REPEAT PROTEIN"/>
    <property type="match status" value="1"/>
</dbReference>
<dbReference type="PANTHER" id="PTHR24177">
    <property type="entry name" value="CASKIN"/>
    <property type="match status" value="1"/>
</dbReference>
<feature type="transmembrane region" description="Helical" evidence="1">
    <location>
        <begin position="191"/>
        <end position="210"/>
    </location>
</feature>
<keyword evidence="1" id="KW-0472">Membrane</keyword>
<feature type="transmembrane region" description="Helical" evidence="1">
    <location>
        <begin position="270"/>
        <end position="296"/>
    </location>
</feature>
<evidence type="ECO:0000256" key="1">
    <source>
        <dbReference type="SAM" id="Phobius"/>
    </source>
</evidence>
<dbReference type="Pfam" id="PF13962">
    <property type="entry name" value="PGG"/>
    <property type="match status" value="1"/>
</dbReference>